<dbReference type="EMBL" id="JRKL02005473">
    <property type="protein sequence ID" value="KAF3950425.1"/>
    <property type="molecule type" value="Genomic_DNA"/>
</dbReference>
<evidence type="ECO:0000256" key="4">
    <source>
        <dbReference type="ARBA" id="ARBA00023127"/>
    </source>
</evidence>
<dbReference type="InterPro" id="IPR036915">
    <property type="entry name" value="Cyclin-like_sf"/>
</dbReference>
<comment type="caution">
    <text evidence="10">The sequence shown here is derived from an EMBL/GenBank/DDBJ whole genome shotgun (WGS) entry which is preliminary data.</text>
</comment>
<dbReference type="GO" id="GO:0051301">
    <property type="term" value="P:cell division"/>
    <property type="evidence" value="ECO:0007669"/>
    <property type="project" value="UniProtKB-KW"/>
</dbReference>
<evidence type="ECO:0000259" key="8">
    <source>
        <dbReference type="SMART" id="SM00385"/>
    </source>
</evidence>
<reference evidence="10" key="1">
    <citation type="submission" date="2020-03" db="EMBL/GenBank/DDBJ databases">
        <title>Castanea mollissima Vanexum genome sequencing.</title>
        <authorList>
            <person name="Staton M."/>
        </authorList>
    </citation>
    <scope>NUCLEOTIDE SEQUENCE</scope>
    <source>
        <tissue evidence="10">Leaf</tissue>
    </source>
</reference>
<dbReference type="PROSITE" id="PS00292">
    <property type="entry name" value="CYCLINS"/>
    <property type="match status" value="1"/>
</dbReference>
<keyword evidence="11" id="KW-1185">Reference proteome</keyword>
<dbReference type="SMART" id="SM01332">
    <property type="entry name" value="Cyclin_C"/>
    <property type="match status" value="1"/>
</dbReference>
<sequence>MAIIAKLLGCFKNKVHHHTDNNNVALEQEQEESMYAFHKRIETQNQLSTDFLSFQPQVSVDVRNSLVGWLTSLHFSLDLLQPTLFLAVNIVDRFLSVEVVSSEHDLKQVAIVALVIACKFEENWSPTALTLMEEDEDGYGSTYYSQQQINAIEKNILQKLGWKLLVPTIHSFLVEIFESCGYCDQEFKDMAFFFGEVALNDYHATISYSPSTLAVSAIYAAMCVLKKSRGSKRRFLNSNLSYSKGEVTFCARRLQRLASVATTGKLMRTLAEKYSDQILIFTSQK</sequence>
<organism evidence="10 11">
    <name type="scientific">Castanea mollissima</name>
    <name type="common">Chinese chestnut</name>
    <dbReference type="NCBI Taxonomy" id="60419"/>
    <lineage>
        <taxon>Eukaryota</taxon>
        <taxon>Viridiplantae</taxon>
        <taxon>Streptophyta</taxon>
        <taxon>Embryophyta</taxon>
        <taxon>Tracheophyta</taxon>
        <taxon>Spermatophyta</taxon>
        <taxon>Magnoliopsida</taxon>
        <taxon>eudicotyledons</taxon>
        <taxon>Gunneridae</taxon>
        <taxon>Pentapetalae</taxon>
        <taxon>rosids</taxon>
        <taxon>fabids</taxon>
        <taxon>Fagales</taxon>
        <taxon>Fagaceae</taxon>
        <taxon>Castanea</taxon>
    </lineage>
</organism>
<evidence type="ECO:0000256" key="2">
    <source>
        <dbReference type="ARBA" id="ARBA00011177"/>
    </source>
</evidence>
<dbReference type="PIRSF" id="PIRSF001771">
    <property type="entry name" value="Cyclin_A_B_D_E"/>
    <property type="match status" value="1"/>
</dbReference>
<dbReference type="InterPro" id="IPR046965">
    <property type="entry name" value="Cyclin_A/B-like"/>
</dbReference>
<feature type="domain" description="Cyclin C-terminal" evidence="9">
    <location>
        <begin position="167"/>
        <end position="283"/>
    </location>
</feature>
<dbReference type="InterPro" id="IPR004367">
    <property type="entry name" value="Cyclin_C-dom"/>
</dbReference>
<dbReference type="InterPro" id="IPR013763">
    <property type="entry name" value="Cyclin-like_dom"/>
</dbReference>
<evidence type="ECO:0000256" key="5">
    <source>
        <dbReference type="ARBA" id="ARBA00023306"/>
    </source>
</evidence>
<dbReference type="InterPro" id="IPR048258">
    <property type="entry name" value="Cyclins_cyclin-box"/>
</dbReference>
<comment type="similarity">
    <text evidence="1">Belongs to the cyclin family. Cyclin AB subfamily.</text>
</comment>
<evidence type="ECO:0000313" key="11">
    <source>
        <dbReference type="Proteomes" id="UP000737018"/>
    </source>
</evidence>
<dbReference type="GO" id="GO:0044772">
    <property type="term" value="P:mitotic cell cycle phase transition"/>
    <property type="evidence" value="ECO:0007669"/>
    <property type="project" value="InterPro"/>
</dbReference>
<evidence type="ECO:0000256" key="6">
    <source>
        <dbReference type="ARBA" id="ARBA00032263"/>
    </source>
</evidence>
<keyword evidence="3" id="KW-0132">Cell division</keyword>
<keyword evidence="4 7" id="KW-0195">Cyclin</keyword>
<dbReference type="GO" id="GO:0016538">
    <property type="term" value="F:cyclin-dependent protein serine/threonine kinase regulator activity"/>
    <property type="evidence" value="ECO:0007669"/>
    <property type="project" value="InterPro"/>
</dbReference>
<protein>
    <recommendedName>
        <fullName evidence="6">B-like cyclin</fullName>
    </recommendedName>
</protein>
<feature type="domain" description="Cyclin-like" evidence="8">
    <location>
        <begin position="68"/>
        <end position="158"/>
    </location>
</feature>
<gene>
    <name evidence="10" type="ORF">CMV_023823</name>
</gene>
<dbReference type="Pfam" id="PF02984">
    <property type="entry name" value="Cyclin_C"/>
    <property type="match status" value="1"/>
</dbReference>
<dbReference type="Pfam" id="PF00134">
    <property type="entry name" value="Cyclin_N"/>
    <property type="match status" value="1"/>
</dbReference>
<feature type="domain" description="Cyclin-like" evidence="8">
    <location>
        <begin position="171"/>
        <end position="256"/>
    </location>
</feature>
<evidence type="ECO:0000256" key="3">
    <source>
        <dbReference type="ARBA" id="ARBA00022618"/>
    </source>
</evidence>
<evidence type="ECO:0000313" key="10">
    <source>
        <dbReference type="EMBL" id="KAF3950425.1"/>
    </source>
</evidence>
<evidence type="ECO:0000256" key="7">
    <source>
        <dbReference type="RuleBase" id="RU000383"/>
    </source>
</evidence>
<dbReference type="PANTHER" id="PTHR10177">
    <property type="entry name" value="CYCLINS"/>
    <property type="match status" value="1"/>
</dbReference>
<dbReference type="Proteomes" id="UP000737018">
    <property type="component" value="Unassembled WGS sequence"/>
</dbReference>
<dbReference type="InterPro" id="IPR006671">
    <property type="entry name" value="Cyclin_N"/>
</dbReference>
<name>A0A8J4VD41_9ROSI</name>
<dbReference type="SMART" id="SM00385">
    <property type="entry name" value="CYCLIN"/>
    <property type="match status" value="2"/>
</dbReference>
<evidence type="ECO:0000259" key="9">
    <source>
        <dbReference type="SMART" id="SM01332"/>
    </source>
</evidence>
<dbReference type="AlphaFoldDB" id="A0A8J4VD41"/>
<comment type="subunit">
    <text evidence="2">Interacts with the CDC2 protein kinase to form a serine/threonine kinase holoenzyme complex also known as maturation promoting factor (MPF). The cyclin subunit imparts substrate specificity to the complex.</text>
</comment>
<dbReference type="InterPro" id="IPR039361">
    <property type="entry name" value="Cyclin"/>
</dbReference>
<proteinExistence type="inferred from homology"/>
<accession>A0A8J4VD41</accession>
<evidence type="ECO:0000256" key="1">
    <source>
        <dbReference type="ARBA" id="ARBA00006955"/>
    </source>
</evidence>
<dbReference type="OrthoDB" id="5590282at2759"/>
<dbReference type="SUPFAM" id="SSF47954">
    <property type="entry name" value="Cyclin-like"/>
    <property type="match status" value="2"/>
</dbReference>
<keyword evidence="5" id="KW-0131">Cell cycle</keyword>
<dbReference type="Gene3D" id="1.10.472.10">
    <property type="entry name" value="Cyclin-like"/>
    <property type="match status" value="2"/>
</dbReference>